<evidence type="ECO:0000313" key="1">
    <source>
        <dbReference type="EMBL" id="EEG30012.1"/>
    </source>
</evidence>
<dbReference type="STRING" id="537013.CLOSTMETH_02332"/>
<proteinExistence type="predicted"/>
<dbReference type="HOGENOM" id="CLU_2045619_0_0_9"/>
<accession>C0EEP3</accession>
<comment type="caution">
    <text evidence="1">The sequence shown here is derived from an EMBL/GenBank/DDBJ whole genome shotgun (WGS) entry which is preliminary data.</text>
</comment>
<organism evidence="1 2">
    <name type="scientific">[Clostridium] methylpentosum DSM 5476</name>
    <dbReference type="NCBI Taxonomy" id="537013"/>
    <lineage>
        <taxon>Bacteria</taxon>
        <taxon>Bacillati</taxon>
        <taxon>Bacillota</taxon>
        <taxon>Clostridia</taxon>
        <taxon>Eubacteriales</taxon>
        <taxon>Oscillospiraceae</taxon>
        <taxon>Oscillospiraceae incertae sedis</taxon>
    </lineage>
</organism>
<protein>
    <submittedName>
        <fullName evidence="1">Uncharacterized protein</fullName>
    </submittedName>
</protein>
<reference evidence="1 2" key="1">
    <citation type="submission" date="2009-01" db="EMBL/GenBank/DDBJ databases">
        <authorList>
            <person name="Fulton L."/>
            <person name="Clifton S."/>
            <person name="Fulton B."/>
            <person name="Xu J."/>
            <person name="Minx P."/>
            <person name="Pepin K.H."/>
            <person name="Johnson M."/>
            <person name="Bhonagiri V."/>
            <person name="Nash W.E."/>
            <person name="Mardis E.R."/>
            <person name="Wilson R.K."/>
        </authorList>
    </citation>
    <scope>NUCLEOTIDE SEQUENCE [LARGE SCALE GENOMIC DNA]</scope>
    <source>
        <strain evidence="1 2">DSM 5476</strain>
    </source>
</reference>
<keyword evidence="2" id="KW-1185">Reference proteome</keyword>
<sequence>MPNTQEYNYLNVNQSLAQNAEASGTASVFAPILETFREFEQNLRPEQEIALKLGSFGHSITIFVEEIRFIGDSILVFQGNSPSGENATLMQNIHELSFVLAAIPKSPLVDKPRRIRYPEL</sequence>
<gene>
    <name evidence="1" type="ORF">CLOSTMETH_02332</name>
</gene>
<evidence type="ECO:0000313" key="2">
    <source>
        <dbReference type="Proteomes" id="UP000003340"/>
    </source>
</evidence>
<reference evidence="1 2" key="2">
    <citation type="submission" date="2009-02" db="EMBL/GenBank/DDBJ databases">
        <title>Draft genome sequence of Clostridium methylpentosum (DSM 5476).</title>
        <authorList>
            <person name="Sudarsanam P."/>
            <person name="Ley R."/>
            <person name="Guruge J."/>
            <person name="Turnbaugh P.J."/>
            <person name="Mahowald M."/>
            <person name="Liep D."/>
            <person name="Gordon J."/>
        </authorList>
    </citation>
    <scope>NUCLEOTIDE SEQUENCE [LARGE SCALE GENOMIC DNA]</scope>
    <source>
        <strain evidence="1 2">DSM 5476</strain>
    </source>
</reference>
<dbReference type="Proteomes" id="UP000003340">
    <property type="component" value="Unassembled WGS sequence"/>
</dbReference>
<dbReference type="InterPro" id="IPR046171">
    <property type="entry name" value="DUF6173"/>
</dbReference>
<dbReference type="EMBL" id="ACEC01000077">
    <property type="protein sequence ID" value="EEG30012.1"/>
    <property type="molecule type" value="Genomic_DNA"/>
</dbReference>
<dbReference type="AlphaFoldDB" id="C0EEP3"/>
<name>C0EEP3_9FIRM</name>
<dbReference type="Pfam" id="PF19670">
    <property type="entry name" value="DUF6173"/>
    <property type="match status" value="1"/>
</dbReference>